<name>A0A3S0CAC3_9BACL</name>
<dbReference type="InterPro" id="IPR050490">
    <property type="entry name" value="Bact_solute-bd_prot1"/>
</dbReference>
<accession>A0A3S0CAC3</accession>
<proteinExistence type="predicted"/>
<dbReference type="AlphaFoldDB" id="A0A3S0CAC3"/>
<keyword evidence="2" id="KW-1185">Reference proteome</keyword>
<gene>
    <name evidence="1" type="ORF">EJQ19_12005</name>
</gene>
<protein>
    <submittedName>
        <fullName evidence="1">Sugar ABC transporter substrate-binding protein</fullName>
    </submittedName>
</protein>
<dbReference type="OrthoDB" id="9808332at2"/>
<organism evidence="1 2">
    <name type="scientific">Paenibacillus whitsoniae</name>
    <dbReference type="NCBI Taxonomy" id="2496558"/>
    <lineage>
        <taxon>Bacteria</taxon>
        <taxon>Bacillati</taxon>
        <taxon>Bacillota</taxon>
        <taxon>Bacilli</taxon>
        <taxon>Bacillales</taxon>
        <taxon>Paenibacillaceae</taxon>
        <taxon>Paenibacillus</taxon>
    </lineage>
</organism>
<dbReference type="RefSeq" id="WP_126141463.1">
    <property type="nucleotide sequence ID" value="NZ_RXHU01000032.1"/>
</dbReference>
<reference evidence="1 2" key="1">
    <citation type="submission" date="2018-12" db="EMBL/GenBank/DDBJ databases">
        <title>Bacillus ochoae sp. nov., Paenibacillus whitsoniae sp. nov., Paenibacillus spiritus sp. nov. Isolated from the Mars Exploration Rover during spacecraft assembly.</title>
        <authorList>
            <person name="Seuylemezian A."/>
            <person name="Vaishampayan P."/>
        </authorList>
    </citation>
    <scope>NUCLEOTIDE SEQUENCE [LARGE SCALE GENOMIC DNA]</scope>
    <source>
        <strain evidence="1 2">MER 54</strain>
    </source>
</reference>
<evidence type="ECO:0000313" key="2">
    <source>
        <dbReference type="Proteomes" id="UP000276128"/>
    </source>
</evidence>
<dbReference type="InterPro" id="IPR006059">
    <property type="entry name" value="SBP"/>
</dbReference>
<dbReference type="Proteomes" id="UP000276128">
    <property type="component" value="Unassembled WGS sequence"/>
</dbReference>
<dbReference type="PANTHER" id="PTHR43649">
    <property type="entry name" value="ARABINOSE-BINDING PROTEIN-RELATED"/>
    <property type="match status" value="1"/>
</dbReference>
<dbReference type="PANTHER" id="PTHR43649:SF12">
    <property type="entry name" value="DIACETYLCHITOBIOSE BINDING PROTEIN DASA"/>
    <property type="match status" value="1"/>
</dbReference>
<dbReference type="Gene3D" id="3.40.190.10">
    <property type="entry name" value="Periplasmic binding protein-like II"/>
    <property type="match status" value="2"/>
</dbReference>
<comment type="caution">
    <text evidence="1">The sequence shown here is derived from an EMBL/GenBank/DDBJ whole genome shotgun (WGS) entry which is preliminary data.</text>
</comment>
<dbReference type="Pfam" id="PF13416">
    <property type="entry name" value="SBP_bac_8"/>
    <property type="match status" value="1"/>
</dbReference>
<dbReference type="CDD" id="cd13585">
    <property type="entry name" value="PBP2_TMBP_like"/>
    <property type="match status" value="1"/>
</dbReference>
<dbReference type="EMBL" id="RXHU01000032">
    <property type="protein sequence ID" value="RTE09490.1"/>
    <property type="molecule type" value="Genomic_DNA"/>
</dbReference>
<dbReference type="SUPFAM" id="SSF53850">
    <property type="entry name" value="Periplasmic binding protein-like II"/>
    <property type="match status" value="1"/>
</dbReference>
<sequence>MNRRKYNGLIIVSFVLLLVWALSGTILLNLETTDSTVVSEPVRKIKVLIRTGTESAALRQLLAPFEHDTGIRVEFIEIGRDGYFTAVGTQLLAGSNTFDIVFVPNTSIAQFASAKAIAPLDGYISSEQSSAPEGFDLDDFLTVYRYKGSIYALPTDISTHFLYYRSDLIPNPPDTWEEVYEIAKRFSQFGNPKSPTIWGLAMPGVVPEERTKIFASLLWSFGGNFLDEDSGKVLLDSEASVRAGDYLQRLVRDKIVPDKILSWDFVRTRDALLSGEVAMAAPYWNSAYPSIKLNAGPYAGFIRIALLPGRKDSDGTVQRVPFQHGWTLAINANSDNKEAAWKFLAYATGKRGGMIYADAGGVPARRSLLGDPAFREKRPDFSLILETMKMAKNEPSVTYYPAMVDAVERALAKVMTLYEEPQDAFREASTDLRRLAVRAAP</sequence>
<evidence type="ECO:0000313" key="1">
    <source>
        <dbReference type="EMBL" id="RTE09490.1"/>
    </source>
</evidence>